<name>A0A8H3ZV40_9PEZI</name>
<keyword evidence="2" id="KW-1185">Reference proteome</keyword>
<organism evidence="1 2">
    <name type="scientific">Colletotrichum asianum</name>
    <dbReference type="NCBI Taxonomy" id="702518"/>
    <lineage>
        <taxon>Eukaryota</taxon>
        <taxon>Fungi</taxon>
        <taxon>Dikarya</taxon>
        <taxon>Ascomycota</taxon>
        <taxon>Pezizomycotina</taxon>
        <taxon>Sordariomycetes</taxon>
        <taxon>Hypocreomycetidae</taxon>
        <taxon>Glomerellales</taxon>
        <taxon>Glomerellaceae</taxon>
        <taxon>Colletotrichum</taxon>
        <taxon>Colletotrichum gloeosporioides species complex</taxon>
    </lineage>
</organism>
<sequence>MDGSGADMIELRRLLACLCLPPALLSVLA</sequence>
<gene>
    <name evidence="1" type="ORF">GQ607_005045</name>
</gene>
<reference evidence="1 2" key="1">
    <citation type="submission" date="2019-12" db="EMBL/GenBank/DDBJ databases">
        <title>A genome sequence resource for the geographically widespread anthracnose pathogen Colletotrichum asianum.</title>
        <authorList>
            <person name="Meng Y."/>
        </authorList>
    </citation>
    <scope>NUCLEOTIDE SEQUENCE [LARGE SCALE GENOMIC DNA]</scope>
    <source>
        <strain evidence="1 2">ICMP 18580</strain>
    </source>
</reference>
<dbReference type="AlphaFoldDB" id="A0A8H3ZV40"/>
<dbReference type="Proteomes" id="UP000434172">
    <property type="component" value="Unassembled WGS sequence"/>
</dbReference>
<proteinExistence type="predicted"/>
<evidence type="ECO:0000313" key="1">
    <source>
        <dbReference type="EMBL" id="KAF0327836.1"/>
    </source>
</evidence>
<evidence type="ECO:0000313" key="2">
    <source>
        <dbReference type="Proteomes" id="UP000434172"/>
    </source>
</evidence>
<comment type="caution">
    <text evidence="1">The sequence shown here is derived from an EMBL/GenBank/DDBJ whole genome shotgun (WGS) entry which is preliminary data.</text>
</comment>
<accession>A0A8H3ZV40</accession>
<dbReference type="EMBL" id="WOWK01000021">
    <property type="protein sequence ID" value="KAF0327836.1"/>
    <property type="molecule type" value="Genomic_DNA"/>
</dbReference>
<protein>
    <submittedName>
        <fullName evidence="1">Uncharacterized protein</fullName>
    </submittedName>
</protein>